<keyword evidence="6 7" id="KW-0472">Membrane</keyword>
<dbReference type="SUPFAM" id="SSF161098">
    <property type="entry name" value="MetI-like"/>
    <property type="match status" value="1"/>
</dbReference>
<evidence type="ECO:0000256" key="7">
    <source>
        <dbReference type="RuleBase" id="RU363032"/>
    </source>
</evidence>
<comment type="subcellular location">
    <subcellularLocation>
        <location evidence="1 7">Cell membrane</location>
        <topology evidence="1 7">Multi-pass membrane protein</topology>
    </subcellularLocation>
</comment>
<evidence type="ECO:0000256" key="4">
    <source>
        <dbReference type="ARBA" id="ARBA00022692"/>
    </source>
</evidence>
<feature type="transmembrane region" description="Helical" evidence="7">
    <location>
        <begin position="251"/>
        <end position="273"/>
    </location>
</feature>
<dbReference type="EMBL" id="JAEDXG010000003">
    <property type="protein sequence ID" value="MBH9695634.1"/>
    <property type="molecule type" value="Genomic_DNA"/>
</dbReference>
<dbReference type="GO" id="GO:0010438">
    <property type="term" value="P:cellular response to sulfur starvation"/>
    <property type="evidence" value="ECO:0007669"/>
    <property type="project" value="TreeGrafter"/>
</dbReference>
<feature type="transmembrane region" description="Helical" evidence="7">
    <location>
        <begin position="195"/>
        <end position="212"/>
    </location>
</feature>
<evidence type="ECO:0000256" key="6">
    <source>
        <dbReference type="ARBA" id="ARBA00023136"/>
    </source>
</evidence>
<dbReference type="Proteomes" id="UP000645612">
    <property type="component" value="Unassembled WGS sequence"/>
</dbReference>
<dbReference type="InterPro" id="IPR000515">
    <property type="entry name" value="MetI-like"/>
</dbReference>
<reference evidence="9" key="1">
    <citation type="submission" date="2020-12" db="EMBL/GenBank/DDBJ databases">
        <title>Burkholderia cepacia complex in Mexico.</title>
        <authorList>
            <person name="Estrada P."/>
        </authorList>
    </citation>
    <scope>NUCLEOTIDE SEQUENCE</scope>
    <source>
        <strain evidence="9">871</strain>
    </source>
</reference>
<evidence type="ECO:0000256" key="1">
    <source>
        <dbReference type="ARBA" id="ARBA00004651"/>
    </source>
</evidence>
<keyword evidence="2 7" id="KW-0813">Transport</keyword>
<evidence type="ECO:0000259" key="8">
    <source>
        <dbReference type="PROSITE" id="PS50928"/>
    </source>
</evidence>
<dbReference type="InterPro" id="IPR035906">
    <property type="entry name" value="MetI-like_sf"/>
</dbReference>
<evidence type="ECO:0000256" key="5">
    <source>
        <dbReference type="ARBA" id="ARBA00022989"/>
    </source>
</evidence>
<feature type="domain" description="ABC transmembrane type-1" evidence="8">
    <location>
        <begin position="89"/>
        <end position="269"/>
    </location>
</feature>
<dbReference type="AlphaFoldDB" id="A0A8I1DIA9"/>
<evidence type="ECO:0000313" key="9">
    <source>
        <dbReference type="EMBL" id="MBH9695634.1"/>
    </source>
</evidence>
<dbReference type="FunFam" id="1.10.3720.10:FF:000003">
    <property type="entry name" value="Aliphatic sulfonate ABC transporter permease"/>
    <property type="match status" value="1"/>
</dbReference>
<evidence type="ECO:0000256" key="2">
    <source>
        <dbReference type="ARBA" id="ARBA00022448"/>
    </source>
</evidence>
<organism evidence="9 10">
    <name type="scientific">Burkholderia cepacia</name>
    <name type="common">Pseudomonas cepacia</name>
    <dbReference type="NCBI Taxonomy" id="292"/>
    <lineage>
        <taxon>Bacteria</taxon>
        <taxon>Pseudomonadati</taxon>
        <taxon>Pseudomonadota</taxon>
        <taxon>Betaproteobacteria</taxon>
        <taxon>Burkholderiales</taxon>
        <taxon>Burkholderiaceae</taxon>
        <taxon>Burkholderia</taxon>
        <taxon>Burkholderia cepacia complex</taxon>
    </lineage>
</organism>
<feature type="transmembrane region" description="Helical" evidence="7">
    <location>
        <begin position="129"/>
        <end position="147"/>
    </location>
</feature>
<name>A0A8I1DIA9_BURCE</name>
<evidence type="ECO:0000256" key="3">
    <source>
        <dbReference type="ARBA" id="ARBA00022475"/>
    </source>
</evidence>
<dbReference type="Gene3D" id="1.10.3720.10">
    <property type="entry name" value="MetI-like"/>
    <property type="match status" value="1"/>
</dbReference>
<keyword evidence="3" id="KW-1003">Cell membrane</keyword>
<keyword evidence="5 7" id="KW-1133">Transmembrane helix</keyword>
<protein>
    <submittedName>
        <fullName evidence="9">ABC transporter permease</fullName>
    </submittedName>
</protein>
<dbReference type="GO" id="GO:0005886">
    <property type="term" value="C:plasma membrane"/>
    <property type="evidence" value="ECO:0007669"/>
    <property type="project" value="UniProtKB-SubCell"/>
</dbReference>
<feature type="transmembrane region" description="Helical" evidence="7">
    <location>
        <begin position="33"/>
        <end position="53"/>
    </location>
</feature>
<accession>A0A8I1DIA9</accession>
<comment type="caution">
    <text evidence="9">The sequence shown here is derived from an EMBL/GenBank/DDBJ whole genome shotgun (WGS) entry which is preliminary data.</text>
</comment>
<feature type="transmembrane region" description="Helical" evidence="7">
    <location>
        <begin position="96"/>
        <end position="117"/>
    </location>
</feature>
<sequence length="285" mass="30581">MAVMHARRRSLSSVLVRETSAAVRRPVPASAHWRSIVLGGAGLAAALALWWLAVTLLAGHNAMAAQFAPQRAFEALPSLVAEDQLLVHVATSLRRIAVGLAWALVVGVPLGFAIGRLRWLERTLSPTLQFLRMISPLSWMPLAVMSLGVGDRAVYFLLAFAAVWPLVMSTASGVAHLDRRWVQLGESLAATRAEMLWHIYVPGIAAHVLTGVRLAIGILWIVLVPAEMLGVSAGLGYLILDTRDRLAYSELTAVILVIGVLGFLLDLAARAVAARLSSDMPGGDR</sequence>
<dbReference type="PANTHER" id="PTHR30151">
    <property type="entry name" value="ALKANE SULFONATE ABC TRANSPORTER-RELATED, MEMBRANE SUBUNIT"/>
    <property type="match status" value="1"/>
</dbReference>
<dbReference type="Pfam" id="PF00528">
    <property type="entry name" value="BPD_transp_1"/>
    <property type="match status" value="1"/>
</dbReference>
<dbReference type="PROSITE" id="PS50928">
    <property type="entry name" value="ABC_TM1"/>
    <property type="match status" value="1"/>
</dbReference>
<feature type="transmembrane region" description="Helical" evidence="7">
    <location>
        <begin position="153"/>
        <end position="174"/>
    </location>
</feature>
<feature type="transmembrane region" description="Helical" evidence="7">
    <location>
        <begin position="218"/>
        <end position="239"/>
    </location>
</feature>
<proteinExistence type="inferred from homology"/>
<evidence type="ECO:0000313" key="10">
    <source>
        <dbReference type="Proteomes" id="UP000645612"/>
    </source>
</evidence>
<gene>
    <name evidence="9" type="ORF">JAO13_04140</name>
</gene>
<keyword evidence="4 7" id="KW-0812">Transmembrane</keyword>
<comment type="similarity">
    <text evidence="7">Belongs to the binding-protein-dependent transport system permease family.</text>
</comment>
<dbReference type="PANTHER" id="PTHR30151:SF25">
    <property type="entry name" value="TAURINE TRANSPORT SYSTEM PERMEASE PROTEIN TAUC"/>
    <property type="match status" value="1"/>
</dbReference>
<dbReference type="GO" id="GO:0042918">
    <property type="term" value="P:alkanesulfonate transmembrane transport"/>
    <property type="evidence" value="ECO:0007669"/>
    <property type="project" value="UniProtKB-ARBA"/>
</dbReference>
<dbReference type="CDD" id="cd06261">
    <property type="entry name" value="TM_PBP2"/>
    <property type="match status" value="1"/>
</dbReference>